<keyword evidence="2" id="KW-0614">Plasmid</keyword>
<keyword evidence="3" id="KW-1185">Reference proteome</keyword>
<dbReference type="SUPFAM" id="SSF53067">
    <property type="entry name" value="Actin-like ATPase domain"/>
    <property type="match status" value="1"/>
</dbReference>
<dbReference type="Pfam" id="PF21522">
    <property type="entry name" value="MreB-like_C"/>
    <property type="match status" value="1"/>
</dbReference>
<dbReference type="Gene3D" id="3.30.420.40">
    <property type="match status" value="1"/>
</dbReference>
<dbReference type="EMBL" id="CP072134">
    <property type="protein sequence ID" value="QTH72979.1"/>
    <property type="molecule type" value="Genomic_DNA"/>
</dbReference>
<geneLocation type="plasmid" evidence="2 3">
    <name>unnamed4</name>
</geneLocation>
<dbReference type="KEGG" id="pxi:J5O05_17625"/>
<gene>
    <name evidence="2" type="ORF">J5O05_17625</name>
</gene>
<evidence type="ECO:0000313" key="3">
    <source>
        <dbReference type="Proteomes" id="UP000664904"/>
    </source>
</evidence>
<reference evidence="2" key="1">
    <citation type="submission" date="2021-03" db="EMBL/GenBank/DDBJ databases">
        <title>Complete Genome of Pseudoalteromonas xiamenensis STKMTI.2, a new potential marine bacterium producing anti-Vibrio compounds.</title>
        <authorList>
            <person name="Handayani D.P."/>
            <person name="Isnansetyo A."/>
            <person name="Istiqomah I."/>
            <person name="Jumina J."/>
        </authorList>
    </citation>
    <scope>NUCLEOTIDE SEQUENCE</scope>
    <source>
        <strain evidence="2">STKMTI.2</strain>
        <plasmid evidence="2">unnamed4</plasmid>
    </source>
</reference>
<feature type="domain" description="Actin homologue MreB-like C-terminal" evidence="1">
    <location>
        <begin position="8"/>
        <end position="134"/>
    </location>
</feature>
<evidence type="ECO:0000259" key="1">
    <source>
        <dbReference type="Pfam" id="PF21522"/>
    </source>
</evidence>
<evidence type="ECO:0000313" key="2">
    <source>
        <dbReference type="EMBL" id="QTH72979.1"/>
    </source>
</evidence>
<sequence length="152" mass="17086">MLNKSFLVIDIGYLTLDYLVVNNLKPNYELSGATDFGTSVLVKDCLEYLKSDKDLAKPFQNPELINTAFSTRKFSIYGIEYSFPLHQEDGQVIFDCRPIIERHIKQAVDHVKNIVGMGENLDGTVVVDGGSSLIYPFVERVDSLITRCTSMV</sequence>
<dbReference type="RefSeq" id="WP_208844598.1">
    <property type="nucleotide sequence ID" value="NZ_CP072134.1"/>
</dbReference>
<accession>A0A975DK22</accession>
<name>A0A975DK22_9GAMM</name>
<dbReference type="AlphaFoldDB" id="A0A975DK22"/>
<protein>
    <recommendedName>
        <fullName evidence="1">Actin homologue MreB-like C-terminal domain-containing protein</fullName>
    </recommendedName>
</protein>
<proteinExistence type="predicted"/>
<organism evidence="2 3">
    <name type="scientific">Pseudoalteromonas xiamenensis</name>
    <dbReference type="NCBI Taxonomy" id="882626"/>
    <lineage>
        <taxon>Bacteria</taxon>
        <taxon>Pseudomonadati</taxon>
        <taxon>Pseudomonadota</taxon>
        <taxon>Gammaproteobacteria</taxon>
        <taxon>Alteromonadales</taxon>
        <taxon>Pseudoalteromonadaceae</taxon>
        <taxon>Pseudoalteromonas</taxon>
    </lineage>
</organism>
<dbReference type="Proteomes" id="UP000664904">
    <property type="component" value="Plasmid unnamed4"/>
</dbReference>
<dbReference type="InterPro" id="IPR049067">
    <property type="entry name" value="MreB-like_C"/>
</dbReference>
<dbReference type="InterPro" id="IPR043129">
    <property type="entry name" value="ATPase_NBD"/>
</dbReference>